<proteinExistence type="inferred from homology"/>
<evidence type="ECO:0000313" key="4">
    <source>
        <dbReference type="Proteomes" id="UP000681425"/>
    </source>
</evidence>
<dbReference type="Gene3D" id="3.30.1200.10">
    <property type="entry name" value="YggU-like"/>
    <property type="match status" value="1"/>
</dbReference>
<dbReference type="SUPFAM" id="SSF69786">
    <property type="entry name" value="YggU-like"/>
    <property type="match status" value="1"/>
</dbReference>
<gene>
    <name evidence="3" type="ORF">KFK14_19825</name>
</gene>
<dbReference type="NCBIfam" id="TIGR00251">
    <property type="entry name" value="DUF167 family protein"/>
    <property type="match status" value="1"/>
</dbReference>
<protein>
    <recommendedName>
        <fullName evidence="2">UPF0235 protein KFK14_19825</fullName>
    </recommendedName>
</protein>
<dbReference type="InterPro" id="IPR036591">
    <property type="entry name" value="YggU-like_sf"/>
</dbReference>
<dbReference type="AlphaFoldDB" id="A0A975K5L2"/>
<dbReference type="Pfam" id="PF02594">
    <property type="entry name" value="DUF167"/>
    <property type="match status" value="1"/>
</dbReference>
<evidence type="ECO:0000256" key="1">
    <source>
        <dbReference type="ARBA" id="ARBA00010364"/>
    </source>
</evidence>
<keyword evidence="4" id="KW-1185">Reference proteome</keyword>
<evidence type="ECO:0000313" key="3">
    <source>
        <dbReference type="EMBL" id="QUT05219.1"/>
    </source>
</evidence>
<dbReference type="EMBL" id="CP073910">
    <property type="protein sequence ID" value="QUT05219.1"/>
    <property type="molecule type" value="Genomic_DNA"/>
</dbReference>
<dbReference type="KEGG" id="spph:KFK14_19825"/>
<dbReference type="Proteomes" id="UP000681425">
    <property type="component" value="Chromosome"/>
</dbReference>
<comment type="similarity">
    <text evidence="1 2">Belongs to the UPF0235 family.</text>
</comment>
<name>A0A975K5L2_9SPHN</name>
<dbReference type="InterPro" id="IPR003746">
    <property type="entry name" value="DUF167"/>
</dbReference>
<dbReference type="HAMAP" id="MF_00634">
    <property type="entry name" value="UPF0235"/>
    <property type="match status" value="1"/>
</dbReference>
<sequence length="105" mass="11413">MKRPWRRDGDDLLLTIRLTPGAAREGVGGIWTDEKDGVWLMAQVRAAPEKGKANAALIKLLAKGLGHPATKFSLETGDTHRLKRLRIAGAGDALTARLETLTDML</sequence>
<dbReference type="SMART" id="SM01152">
    <property type="entry name" value="DUF167"/>
    <property type="match status" value="1"/>
</dbReference>
<reference evidence="3" key="1">
    <citation type="submission" date="2021-04" db="EMBL/GenBank/DDBJ databases">
        <title>Isolation of p-tert-butylphenol degrading bacteria Sphingobium phenoxybenzoativorans Tas13 from active sludge.</title>
        <authorList>
            <person name="Li Y."/>
        </authorList>
    </citation>
    <scope>NUCLEOTIDE SEQUENCE</scope>
    <source>
        <strain evidence="3">Tas13</strain>
    </source>
</reference>
<accession>A0A975K5L2</accession>
<evidence type="ECO:0000256" key="2">
    <source>
        <dbReference type="HAMAP-Rule" id="MF_00634"/>
    </source>
</evidence>
<dbReference type="RefSeq" id="WP_212608906.1">
    <property type="nucleotide sequence ID" value="NZ_CP073910.1"/>
</dbReference>
<organism evidence="3 4">
    <name type="scientific">Sphingobium phenoxybenzoativorans</name>
    <dbReference type="NCBI Taxonomy" id="1592790"/>
    <lineage>
        <taxon>Bacteria</taxon>
        <taxon>Pseudomonadati</taxon>
        <taxon>Pseudomonadota</taxon>
        <taxon>Alphaproteobacteria</taxon>
        <taxon>Sphingomonadales</taxon>
        <taxon>Sphingomonadaceae</taxon>
        <taxon>Sphingobium</taxon>
    </lineage>
</organism>